<dbReference type="Proteomes" id="UP000410492">
    <property type="component" value="Unassembled WGS sequence"/>
</dbReference>
<evidence type="ECO:0000313" key="1">
    <source>
        <dbReference type="EMBL" id="VEN53511.1"/>
    </source>
</evidence>
<protein>
    <submittedName>
        <fullName evidence="1">Uncharacterized protein</fullName>
    </submittedName>
</protein>
<proteinExistence type="predicted"/>
<name>A0A653D0P5_CALMS</name>
<sequence>MYLLCLKASYALHVTVLCLKLGTHCMYLLCLKASYALHETVLCLKLATLCTKLFQV</sequence>
<dbReference type="AlphaFoldDB" id="A0A653D0P5"/>
<organism evidence="1 2">
    <name type="scientific">Callosobruchus maculatus</name>
    <name type="common">Southern cowpea weevil</name>
    <name type="synonym">Pulse bruchid</name>
    <dbReference type="NCBI Taxonomy" id="64391"/>
    <lineage>
        <taxon>Eukaryota</taxon>
        <taxon>Metazoa</taxon>
        <taxon>Ecdysozoa</taxon>
        <taxon>Arthropoda</taxon>
        <taxon>Hexapoda</taxon>
        <taxon>Insecta</taxon>
        <taxon>Pterygota</taxon>
        <taxon>Neoptera</taxon>
        <taxon>Endopterygota</taxon>
        <taxon>Coleoptera</taxon>
        <taxon>Polyphaga</taxon>
        <taxon>Cucujiformia</taxon>
        <taxon>Chrysomeloidea</taxon>
        <taxon>Chrysomelidae</taxon>
        <taxon>Bruchinae</taxon>
        <taxon>Bruchini</taxon>
        <taxon>Callosobruchus</taxon>
    </lineage>
</organism>
<dbReference type="OrthoDB" id="6798771at2759"/>
<evidence type="ECO:0000313" key="2">
    <source>
        <dbReference type="Proteomes" id="UP000410492"/>
    </source>
</evidence>
<accession>A0A653D0P5</accession>
<reference evidence="1 2" key="1">
    <citation type="submission" date="2019-01" db="EMBL/GenBank/DDBJ databases">
        <authorList>
            <person name="Sayadi A."/>
        </authorList>
    </citation>
    <scope>NUCLEOTIDE SEQUENCE [LARGE SCALE GENOMIC DNA]</scope>
</reference>
<gene>
    <name evidence="1" type="ORF">CALMAC_LOCUS13297</name>
</gene>
<dbReference type="EMBL" id="CAACVG010009544">
    <property type="protein sequence ID" value="VEN53511.1"/>
    <property type="molecule type" value="Genomic_DNA"/>
</dbReference>
<keyword evidence="2" id="KW-1185">Reference proteome</keyword>